<feature type="compositionally biased region" description="Basic residues" evidence="1">
    <location>
        <begin position="1"/>
        <end position="35"/>
    </location>
</feature>
<keyword evidence="4" id="KW-1185">Reference proteome</keyword>
<dbReference type="OrthoDB" id="8558195at2"/>
<feature type="compositionally biased region" description="Polar residues" evidence="1">
    <location>
        <begin position="75"/>
        <end position="88"/>
    </location>
</feature>
<evidence type="ECO:0000259" key="2">
    <source>
        <dbReference type="PROSITE" id="PS51724"/>
    </source>
</evidence>
<evidence type="ECO:0000256" key="1">
    <source>
        <dbReference type="SAM" id="MobiDB-lite"/>
    </source>
</evidence>
<organism evidence="3 4">
    <name type="scientific">Sinobacterium caligoides</name>
    <dbReference type="NCBI Taxonomy" id="933926"/>
    <lineage>
        <taxon>Bacteria</taxon>
        <taxon>Pseudomonadati</taxon>
        <taxon>Pseudomonadota</taxon>
        <taxon>Gammaproteobacteria</taxon>
        <taxon>Cellvibrionales</taxon>
        <taxon>Spongiibacteraceae</taxon>
        <taxon>Sinobacterium</taxon>
    </lineage>
</organism>
<dbReference type="InterPro" id="IPR052521">
    <property type="entry name" value="Cell_div_SPOR-domain"/>
</dbReference>
<sequence length="216" mass="24212">MAKDFAKKKRSAAKRPPPRRAPAKKKPVAKKKGPVNRRTPIEKASTPIWVWLLTAVLLLGLLAFLAHLLTQAPASGTTVKPTKSSSQAKQERPIPVVNKSKPAVKADGKIDYEFYRILKESEVKVDVVPLDMQPRKEYIYFIQAGSFRSHADADSHRANLILQGLKAHIEGPSKNGWYRVLVGPYERHAGRFSKERAALVNQGFDTMTIKRDKPKK</sequence>
<dbReference type="GO" id="GO:0042834">
    <property type="term" value="F:peptidoglycan binding"/>
    <property type="evidence" value="ECO:0007669"/>
    <property type="project" value="InterPro"/>
</dbReference>
<protein>
    <submittedName>
        <fullName evidence="3">Sporulation related protein</fullName>
    </submittedName>
</protein>
<feature type="domain" description="SPOR" evidence="2">
    <location>
        <begin position="134"/>
        <end position="211"/>
    </location>
</feature>
<dbReference type="PANTHER" id="PTHR38687">
    <property type="entry name" value="CELL DIVISION PROTEIN DEDD-RELATED"/>
    <property type="match status" value="1"/>
</dbReference>
<name>A0A3N2DDR1_9GAMM</name>
<gene>
    <name evidence="3" type="ORF">EDC56_3600</name>
</gene>
<dbReference type="InterPro" id="IPR036680">
    <property type="entry name" value="SPOR-like_sf"/>
</dbReference>
<dbReference type="PROSITE" id="PS51724">
    <property type="entry name" value="SPOR"/>
    <property type="match status" value="1"/>
</dbReference>
<accession>A0A3N2DDR1</accession>
<proteinExistence type="predicted"/>
<evidence type="ECO:0000313" key="3">
    <source>
        <dbReference type="EMBL" id="ROR97931.1"/>
    </source>
</evidence>
<dbReference type="Pfam" id="PF05036">
    <property type="entry name" value="SPOR"/>
    <property type="match status" value="1"/>
</dbReference>
<dbReference type="InterPro" id="IPR007730">
    <property type="entry name" value="SPOR-like_dom"/>
</dbReference>
<dbReference type="Proteomes" id="UP000275394">
    <property type="component" value="Unassembled WGS sequence"/>
</dbReference>
<dbReference type="EMBL" id="RKHR01000008">
    <property type="protein sequence ID" value="ROR97931.1"/>
    <property type="molecule type" value="Genomic_DNA"/>
</dbReference>
<dbReference type="AlphaFoldDB" id="A0A3N2DDR1"/>
<dbReference type="Gene3D" id="3.30.70.1070">
    <property type="entry name" value="Sporulation related repeat"/>
    <property type="match status" value="1"/>
</dbReference>
<feature type="region of interest" description="Disordered" evidence="1">
    <location>
        <begin position="75"/>
        <end position="94"/>
    </location>
</feature>
<reference evidence="3 4" key="1">
    <citation type="submission" date="2018-11" db="EMBL/GenBank/DDBJ databases">
        <title>Genomic Encyclopedia of Type Strains, Phase IV (KMG-IV): sequencing the most valuable type-strain genomes for metagenomic binning, comparative biology and taxonomic classification.</title>
        <authorList>
            <person name="Goeker M."/>
        </authorList>
    </citation>
    <scope>NUCLEOTIDE SEQUENCE [LARGE SCALE GENOMIC DNA]</scope>
    <source>
        <strain evidence="3 4">DSM 100316</strain>
    </source>
</reference>
<evidence type="ECO:0000313" key="4">
    <source>
        <dbReference type="Proteomes" id="UP000275394"/>
    </source>
</evidence>
<dbReference type="SUPFAM" id="SSF110997">
    <property type="entry name" value="Sporulation related repeat"/>
    <property type="match status" value="1"/>
</dbReference>
<comment type="caution">
    <text evidence="3">The sequence shown here is derived from an EMBL/GenBank/DDBJ whole genome shotgun (WGS) entry which is preliminary data.</text>
</comment>
<feature type="region of interest" description="Disordered" evidence="1">
    <location>
        <begin position="1"/>
        <end position="39"/>
    </location>
</feature>